<evidence type="ECO:0008006" key="4">
    <source>
        <dbReference type="Google" id="ProtNLM"/>
    </source>
</evidence>
<proteinExistence type="predicted"/>
<organism evidence="2 3">
    <name type="scientific">Alicyclobacillus mali</name>
    <name type="common">ex Roth et al. 2021</name>
    <dbReference type="NCBI Taxonomy" id="1123961"/>
    <lineage>
        <taxon>Bacteria</taxon>
        <taxon>Bacillati</taxon>
        <taxon>Bacillota</taxon>
        <taxon>Bacilli</taxon>
        <taxon>Bacillales</taxon>
        <taxon>Alicyclobacillaceae</taxon>
        <taxon>Alicyclobacillus</taxon>
    </lineage>
</organism>
<keyword evidence="1" id="KW-1133">Transmembrane helix</keyword>
<reference evidence="2 3" key="1">
    <citation type="submission" date="2020-11" db="EMBL/GenBank/DDBJ databases">
        <title>Genomic insight of Alicyclobacillus mali FL 18 reveals a new arsenic-resistant strain, with potential in environmental biotechnology.</title>
        <authorList>
            <person name="Fiorentino G."/>
            <person name="Gallo G."/>
            <person name="Aulitto M."/>
        </authorList>
    </citation>
    <scope>NUCLEOTIDE SEQUENCE [LARGE SCALE GENOMIC DNA]</scope>
    <source>
        <strain evidence="2 3">FL 18</strain>
    </source>
</reference>
<keyword evidence="1" id="KW-0472">Membrane</keyword>
<feature type="transmembrane region" description="Helical" evidence="1">
    <location>
        <begin position="58"/>
        <end position="76"/>
    </location>
</feature>
<feature type="transmembrane region" description="Helical" evidence="1">
    <location>
        <begin position="132"/>
        <end position="154"/>
    </location>
</feature>
<dbReference type="Proteomes" id="UP000642910">
    <property type="component" value="Unassembled WGS sequence"/>
</dbReference>
<evidence type="ECO:0000313" key="2">
    <source>
        <dbReference type="EMBL" id="MBF8376816.1"/>
    </source>
</evidence>
<feature type="transmembrane region" description="Helical" evidence="1">
    <location>
        <begin position="6"/>
        <end position="29"/>
    </location>
</feature>
<keyword evidence="1" id="KW-0812">Transmembrane</keyword>
<protein>
    <recommendedName>
        <fullName evidence="4">Prepilin peptidase CpaA</fullName>
    </recommendedName>
</protein>
<dbReference type="RefSeq" id="WP_195867061.1">
    <property type="nucleotide sequence ID" value="NZ_JADPKZ010000028.1"/>
</dbReference>
<name>A0ABS0F0M1_9BACL</name>
<comment type="caution">
    <text evidence="2">The sequence shown here is derived from an EMBL/GenBank/DDBJ whole genome shotgun (WGS) entry which is preliminary data.</text>
</comment>
<evidence type="ECO:0000313" key="3">
    <source>
        <dbReference type="Proteomes" id="UP000642910"/>
    </source>
</evidence>
<gene>
    <name evidence="2" type="ORF">IW967_02875</name>
</gene>
<feature type="transmembrane region" description="Helical" evidence="1">
    <location>
        <begin position="88"/>
        <end position="112"/>
    </location>
</feature>
<sequence>MRTELVLLEFNACAMTLLLAFCAVTDILYRRVSETGLIAFTVFMLIADAAWLHAAWWLLLSMCLFGIGLGALWWCVDHGHALGDAEMVGLMGVGLGLLALVPLLIGLVAALVSRPLWPVLAGPHVPTEERNLAPLGVYFFFGAALTTTLFLVVVRP</sequence>
<dbReference type="EMBL" id="JADPKZ010000028">
    <property type="protein sequence ID" value="MBF8376816.1"/>
    <property type="molecule type" value="Genomic_DNA"/>
</dbReference>
<keyword evidence="3" id="KW-1185">Reference proteome</keyword>
<accession>A0ABS0F0M1</accession>
<evidence type="ECO:0000256" key="1">
    <source>
        <dbReference type="SAM" id="Phobius"/>
    </source>
</evidence>